<dbReference type="Proteomes" id="UP000315295">
    <property type="component" value="Unassembled WGS sequence"/>
</dbReference>
<dbReference type="PANTHER" id="PTHR12963:SF0">
    <property type="entry name" value="EXPRESSED PROTEIN"/>
    <property type="match status" value="1"/>
</dbReference>
<keyword evidence="2" id="KW-1133">Transmembrane helix</keyword>
<evidence type="ECO:0000256" key="1">
    <source>
        <dbReference type="SAM" id="MobiDB-lite"/>
    </source>
</evidence>
<accession>A0A540MTW9</accession>
<reference evidence="3 4" key="1">
    <citation type="journal article" date="2019" name="G3 (Bethesda)">
        <title>Sequencing of a Wild Apple (Malus baccata) Genome Unravels the Differences Between Cultivated and Wild Apple Species Regarding Disease Resistance and Cold Tolerance.</title>
        <authorList>
            <person name="Chen X."/>
        </authorList>
    </citation>
    <scope>NUCLEOTIDE SEQUENCE [LARGE SCALE GENOMIC DNA]</scope>
    <source>
        <strain evidence="4">cv. Shandingzi</strain>
        <tissue evidence="3">Leaves</tissue>
    </source>
</reference>
<feature type="transmembrane region" description="Helical" evidence="2">
    <location>
        <begin position="45"/>
        <end position="65"/>
    </location>
</feature>
<keyword evidence="4" id="KW-1185">Reference proteome</keyword>
<evidence type="ECO:0000313" key="4">
    <source>
        <dbReference type="Proteomes" id="UP000315295"/>
    </source>
</evidence>
<feature type="compositionally biased region" description="Basic residues" evidence="1">
    <location>
        <begin position="8"/>
        <end position="21"/>
    </location>
</feature>
<feature type="compositionally biased region" description="Polar residues" evidence="1">
    <location>
        <begin position="275"/>
        <end position="296"/>
    </location>
</feature>
<protein>
    <recommendedName>
        <fullName evidence="5">ASCH domain-containing protein</fullName>
    </recommendedName>
</protein>
<sequence>MQNLFPVNRKKRRDNQIRRPKTMSDHAPTMGFFAGLWHQARRGQVLAFSYPSCYWILVVMVIVIVDGDDRLCKVSNLSFEGRLWIHAAGKVPDEATIKAMEEFYREIYAVDGITDLKFPEHYPVSRLLAYSKFGCVEVVGCVRHEELVSWELGWATVRLEAQTDMCWLCERPQIYEGAIRGLSQVNSPLPVRFPLPNPQDPFSLKPGSISVHVPVSRTSEVVISSSPTAAIAGARAAATQFSKKVQDFETTTQNNASESVTTFPLKGESVEKDTTPSAKLSETSNKGELTSNNKEQISPVKDKGSCSHRQPYSGALRPRPGAPSKGDAELRGEHTKRKRDFGLEYCKHRPEDFVNDVYILAAAVGESDEAMKDFSFILGTWNSVANITHRSQQQDVLAKWIFNLEYAFLHPCIVLYL</sequence>
<evidence type="ECO:0008006" key="5">
    <source>
        <dbReference type="Google" id="ProtNLM"/>
    </source>
</evidence>
<evidence type="ECO:0000256" key="2">
    <source>
        <dbReference type="SAM" id="Phobius"/>
    </source>
</evidence>
<keyword evidence="2" id="KW-0812">Transmembrane</keyword>
<gene>
    <name evidence="3" type="ORF">C1H46_012229</name>
</gene>
<dbReference type="STRING" id="106549.A0A540MTW9"/>
<dbReference type="InterPro" id="IPR039128">
    <property type="entry name" value="TRIP4-like"/>
</dbReference>
<dbReference type="AlphaFoldDB" id="A0A540MTW9"/>
<feature type="compositionally biased region" description="Polar residues" evidence="1">
    <location>
        <begin position="250"/>
        <end position="262"/>
    </location>
</feature>
<comment type="caution">
    <text evidence="3">The sequence shown here is derived from an EMBL/GenBank/DDBJ whole genome shotgun (WGS) entry which is preliminary data.</text>
</comment>
<organism evidence="3 4">
    <name type="scientific">Malus baccata</name>
    <name type="common">Siberian crab apple</name>
    <name type="synonym">Pyrus baccata</name>
    <dbReference type="NCBI Taxonomy" id="106549"/>
    <lineage>
        <taxon>Eukaryota</taxon>
        <taxon>Viridiplantae</taxon>
        <taxon>Streptophyta</taxon>
        <taxon>Embryophyta</taxon>
        <taxon>Tracheophyta</taxon>
        <taxon>Spermatophyta</taxon>
        <taxon>Magnoliopsida</taxon>
        <taxon>eudicotyledons</taxon>
        <taxon>Gunneridae</taxon>
        <taxon>Pentapetalae</taxon>
        <taxon>rosids</taxon>
        <taxon>fabids</taxon>
        <taxon>Rosales</taxon>
        <taxon>Rosaceae</taxon>
        <taxon>Amygdaloideae</taxon>
        <taxon>Maleae</taxon>
        <taxon>Malus</taxon>
    </lineage>
</organism>
<dbReference type="PANTHER" id="PTHR12963">
    <property type="entry name" value="THYROID RECEPTOR INTERACTING PROTEIN RELATED"/>
    <property type="match status" value="1"/>
</dbReference>
<name>A0A540MTW9_MALBA</name>
<proteinExistence type="predicted"/>
<feature type="region of interest" description="Disordered" evidence="1">
    <location>
        <begin position="250"/>
        <end position="334"/>
    </location>
</feature>
<feature type="region of interest" description="Disordered" evidence="1">
    <location>
        <begin position="1"/>
        <end position="25"/>
    </location>
</feature>
<keyword evidence="2" id="KW-0472">Membrane</keyword>
<dbReference type="EMBL" id="VIEB01000180">
    <property type="protein sequence ID" value="TQE02228.1"/>
    <property type="molecule type" value="Genomic_DNA"/>
</dbReference>
<evidence type="ECO:0000313" key="3">
    <source>
        <dbReference type="EMBL" id="TQE02228.1"/>
    </source>
</evidence>